<evidence type="ECO:0000256" key="2">
    <source>
        <dbReference type="ARBA" id="ARBA00023004"/>
    </source>
</evidence>
<evidence type="ECO:0000313" key="4">
    <source>
        <dbReference type="EMBL" id="GAH50489.1"/>
    </source>
</evidence>
<accession>X1H9I1</accession>
<dbReference type="PANTHER" id="PTHR43578">
    <property type="entry name" value="NADH-QUINONE OXIDOREDUCTASE SUBUNIT F"/>
    <property type="match status" value="1"/>
</dbReference>
<keyword evidence="2" id="KW-0408">Iron</keyword>
<dbReference type="CDD" id="cd02980">
    <property type="entry name" value="TRX_Fd_family"/>
    <property type="match status" value="1"/>
</dbReference>
<dbReference type="EMBL" id="BARU01019250">
    <property type="protein sequence ID" value="GAH50489.1"/>
    <property type="molecule type" value="Genomic_DNA"/>
</dbReference>
<keyword evidence="1" id="KW-0479">Metal-binding</keyword>
<evidence type="ECO:0000256" key="1">
    <source>
        <dbReference type="ARBA" id="ARBA00022723"/>
    </source>
</evidence>
<dbReference type="AlphaFoldDB" id="X1H9I1"/>
<dbReference type="InterPro" id="IPR036249">
    <property type="entry name" value="Thioredoxin-like_sf"/>
</dbReference>
<dbReference type="Gene3D" id="6.10.250.1450">
    <property type="match status" value="1"/>
</dbReference>
<dbReference type="PANTHER" id="PTHR43578:SF3">
    <property type="entry name" value="NADH-QUINONE OXIDOREDUCTASE SUBUNIT F"/>
    <property type="match status" value="1"/>
</dbReference>
<dbReference type="GO" id="GO:0051536">
    <property type="term" value="F:iron-sulfur cluster binding"/>
    <property type="evidence" value="ECO:0007669"/>
    <property type="project" value="UniProtKB-KW"/>
</dbReference>
<reference evidence="4" key="1">
    <citation type="journal article" date="2014" name="Front. Microbiol.">
        <title>High frequency of phylogenetically diverse reductive dehalogenase-homologous genes in deep subseafloor sedimentary metagenomes.</title>
        <authorList>
            <person name="Kawai M."/>
            <person name="Futagami T."/>
            <person name="Toyoda A."/>
            <person name="Takaki Y."/>
            <person name="Nishi S."/>
            <person name="Hori S."/>
            <person name="Arai W."/>
            <person name="Tsubouchi T."/>
            <person name="Morono Y."/>
            <person name="Uchiyama I."/>
            <person name="Ito T."/>
            <person name="Fujiyama A."/>
            <person name="Inagaki F."/>
            <person name="Takami H."/>
        </authorList>
    </citation>
    <scope>NUCLEOTIDE SEQUENCE</scope>
    <source>
        <strain evidence="4">Expedition CK06-06</strain>
    </source>
</reference>
<sequence length="189" mass="20807">MILRSPEELESLRNLILDKRNPNKACITICSGPGCQAVGSAALTQAFITELRNKNIDSQVDIKTTGCHGFCERGPITVIHPSGVFYQRVGTEDVEEIVSETIVNNRIIDRLLYIDPATGKKITYEKDVPFYARQKRLILGSNSLVSPESIDDYIAIGGYSALSKALFHIDPEEIITQVIESKLRGRGGG</sequence>
<name>X1H9I1_9ZZZZ</name>
<feature type="non-terminal residue" evidence="4">
    <location>
        <position position="189"/>
    </location>
</feature>
<proteinExistence type="predicted"/>
<keyword evidence="3" id="KW-0411">Iron-sulfur</keyword>
<dbReference type="InterPro" id="IPR037225">
    <property type="entry name" value="Nuo51_FMN-bd_sf"/>
</dbReference>
<dbReference type="Pfam" id="PF01257">
    <property type="entry name" value="2Fe-2S_thioredx"/>
    <property type="match status" value="1"/>
</dbReference>
<organism evidence="4">
    <name type="scientific">marine sediment metagenome</name>
    <dbReference type="NCBI Taxonomy" id="412755"/>
    <lineage>
        <taxon>unclassified sequences</taxon>
        <taxon>metagenomes</taxon>
        <taxon>ecological metagenomes</taxon>
    </lineage>
</organism>
<dbReference type="SUPFAM" id="SSF142019">
    <property type="entry name" value="Nqo1 FMN-binding domain-like"/>
    <property type="match status" value="1"/>
</dbReference>
<dbReference type="GO" id="GO:0046872">
    <property type="term" value="F:metal ion binding"/>
    <property type="evidence" value="ECO:0007669"/>
    <property type="project" value="UniProtKB-KW"/>
</dbReference>
<dbReference type="Gene3D" id="3.40.30.10">
    <property type="entry name" value="Glutaredoxin"/>
    <property type="match status" value="1"/>
</dbReference>
<gene>
    <name evidence="4" type="ORF">S03H2_31718</name>
</gene>
<comment type="caution">
    <text evidence="4">The sequence shown here is derived from an EMBL/GenBank/DDBJ whole genome shotgun (WGS) entry which is preliminary data.</text>
</comment>
<protein>
    <recommendedName>
        <fullName evidence="5">NADH-ubiquinone oxidoreductase 51kDa subunit FMN-binding domain-containing protein</fullName>
    </recommendedName>
</protein>
<dbReference type="SUPFAM" id="SSF52833">
    <property type="entry name" value="Thioredoxin-like"/>
    <property type="match status" value="1"/>
</dbReference>
<evidence type="ECO:0000256" key="3">
    <source>
        <dbReference type="ARBA" id="ARBA00023014"/>
    </source>
</evidence>
<evidence type="ECO:0008006" key="5">
    <source>
        <dbReference type="Google" id="ProtNLM"/>
    </source>
</evidence>